<dbReference type="EMBL" id="VLKY01000003">
    <property type="protein sequence ID" value="TWI56743.1"/>
    <property type="molecule type" value="Genomic_DNA"/>
</dbReference>
<dbReference type="RefSeq" id="WP_145139463.1">
    <property type="nucleotide sequence ID" value="NZ_VLKY01000003.1"/>
</dbReference>
<accession>A0A562QJ91</accession>
<dbReference type="AlphaFoldDB" id="A0A562QJ91"/>
<dbReference type="SUPFAM" id="SSF101898">
    <property type="entry name" value="NHL repeat"/>
    <property type="match status" value="1"/>
</dbReference>
<dbReference type="InterPro" id="IPR006311">
    <property type="entry name" value="TAT_signal"/>
</dbReference>
<dbReference type="PANTHER" id="PTHR35399">
    <property type="entry name" value="SLR8030 PROTEIN"/>
    <property type="match status" value="1"/>
</dbReference>
<proteinExistence type="predicted"/>
<evidence type="ECO:0008006" key="3">
    <source>
        <dbReference type="Google" id="ProtNLM"/>
    </source>
</evidence>
<comment type="caution">
    <text evidence="1">The sequence shown here is derived from an EMBL/GenBank/DDBJ whole genome shotgun (WGS) entry which is preliminary data.</text>
</comment>
<protein>
    <recommendedName>
        <fullName evidence="3">Transcriptional initiation protein Tat</fullName>
    </recommendedName>
</protein>
<organism evidence="1 2">
    <name type="scientific">Pseudomonas duriflava</name>
    <dbReference type="NCBI Taxonomy" id="459528"/>
    <lineage>
        <taxon>Bacteria</taxon>
        <taxon>Pseudomonadati</taxon>
        <taxon>Pseudomonadota</taxon>
        <taxon>Gammaproteobacteria</taxon>
        <taxon>Pseudomonadales</taxon>
        <taxon>Pseudomonadaceae</taxon>
        <taxon>Pseudomonas</taxon>
    </lineage>
</organism>
<dbReference type="InterPro" id="IPR008557">
    <property type="entry name" value="PhoX"/>
</dbReference>
<reference evidence="1 2" key="1">
    <citation type="journal article" date="2015" name="Stand. Genomic Sci.">
        <title>Genomic Encyclopedia of Bacterial and Archaeal Type Strains, Phase III: the genomes of soil and plant-associated and newly described type strains.</title>
        <authorList>
            <person name="Whitman W.B."/>
            <person name="Woyke T."/>
            <person name="Klenk H.P."/>
            <person name="Zhou Y."/>
            <person name="Lilburn T.G."/>
            <person name="Beck B.J."/>
            <person name="De Vos P."/>
            <person name="Vandamme P."/>
            <person name="Eisen J.A."/>
            <person name="Garrity G."/>
            <person name="Hugenholtz P."/>
            <person name="Kyrpides N.C."/>
        </authorList>
    </citation>
    <scope>NUCLEOTIDE SEQUENCE [LARGE SCALE GENOMIC DNA]</scope>
    <source>
        <strain evidence="1 2">CGMCC 1.6858</strain>
    </source>
</reference>
<sequence length="650" mass="71565">MSLNNENNQNVDLLDDNVPTDFERIASLKRRSFIGAGALCGAALFLGGNLLSSNVLANEVSQAARGKGRNGSTGSLLGFRNVAASTADKVVVPPGYDVDVLIRWGDPLFNGVPEFKHDGTNTAEDQERQFGDNTDGMSFFPFYNKFGRIDPDRALMAINNEYTNYKYLFPDGRTPQSADDVRKALAAEGVTVIEVRRRKGRWVFKRDSRYNRRVHGNVPMAIQGPAAGHAWLRSNEHPTGKTARGTFQNCANGMTPWGTYLTCEENFNGCFGSTDPNITLTTAQKRYGLSASSSNNWFPYNERFDLSKDPNEANHFGWVVEIDPFDPTSTPVKRTALGRFKHENAAVTSTRDGRIVVYMGDDERGEFIYKFVSSQRYNPHNPKANRDILDDGTLYVAKFDDGDGDVNNPKGSGQWIELTHGKNGLTAANGFNNQAEILIHARLAGTQVGATRMDRPEWIAVSPINGQVFCTLTNNSKRGSDDMPVNGPNPRANNIYGQILRWEEKDPSATAFEWDLFLMAGNPAVHPEDPYDGSENINADNMFNSPDGLGFDESGRLWIETDGEDSNEGDYAGMGNNQMLCADPNTGEVRRFLVGPTGCEVTGLAFAPDYRTMFVGIQHPTGQFPDYLPNGRPRSTVLAITRRDGGVIGA</sequence>
<dbReference type="Proteomes" id="UP000316905">
    <property type="component" value="Unassembled WGS sequence"/>
</dbReference>
<dbReference type="PANTHER" id="PTHR35399:SF2">
    <property type="entry name" value="DUF839 DOMAIN-CONTAINING PROTEIN"/>
    <property type="match status" value="1"/>
</dbReference>
<gene>
    <name evidence="1" type="ORF">IQ22_01195</name>
</gene>
<evidence type="ECO:0000313" key="1">
    <source>
        <dbReference type="EMBL" id="TWI56743.1"/>
    </source>
</evidence>
<keyword evidence="2" id="KW-1185">Reference proteome</keyword>
<name>A0A562QJ91_9PSED</name>
<dbReference type="PROSITE" id="PS51318">
    <property type="entry name" value="TAT"/>
    <property type="match status" value="1"/>
</dbReference>
<dbReference type="Pfam" id="PF05787">
    <property type="entry name" value="PhoX"/>
    <property type="match status" value="1"/>
</dbReference>
<dbReference type="OrthoDB" id="9801383at2"/>
<evidence type="ECO:0000313" key="2">
    <source>
        <dbReference type="Proteomes" id="UP000316905"/>
    </source>
</evidence>